<keyword evidence="1" id="KW-0812">Transmembrane</keyword>
<dbReference type="InterPro" id="IPR049886">
    <property type="entry name" value="CFI_box_CTERM_dom"/>
</dbReference>
<gene>
    <name evidence="2" type="ORF">BWX89_01099</name>
</gene>
<evidence type="ECO:0008006" key="3">
    <source>
        <dbReference type="Google" id="ProtNLM"/>
    </source>
</evidence>
<dbReference type="EMBL" id="MWDQ01000095">
    <property type="protein sequence ID" value="OQB73133.1"/>
    <property type="molecule type" value="Genomic_DNA"/>
</dbReference>
<comment type="caution">
    <text evidence="2">The sequence shown here is derived from an EMBL/GenBank/DDBJ whole genome shotgun (WGS) entry which is preliminary data.</text>
</comment>
<reference evidence="2" key="1">
    <citation type="submission" date="2017-02" db="EMBL/GenBank/DDBJ databases">
        <title>Delving into the versatile metabolic prowess of the omnipresent phylum Bacteroidetes.</title>
        <authorList>
            <person name="Nobu M.K."/>
            <person name="Mei R."/>
            <person name="Narihiro T."/>
            <person name="Kuroda K."/>
            <person name="Liu W.-T."/>
        </authorList>
    </citation>
    <scope>NUCLEOTIDE SEQUENCE</scope>
    <source>
        <strain evidence="2">ADurb.Bin131</strain>
    </source>
</reference>
<sequence length="253" mass="28500">MVYERQGQIFTMESNPVSSKIYGFPYSMRPSEITAVASSNAIAIWFQDNSSKYPPYKATHWRIERKVVGQDFFTDITTVDTVATFYNPYLDTSAEFDVVYQYRVIALRDVNVQGETGIAESYPSKLSDPAAIYGEDSGTGPIHAPSGGGGGCFIATAAFGSPLAKQIDILRKFRDTILLKSGAGRRFVAWYYKHSPAGAQYINQHPFLKFPVRILLYPLIGFAWILLHRFSLYCIVIIGLMLFVHRLKIIRQK</sequence>
<keyword evidence="1" id="KW-1133">Transmembrane helix</keyword>
<evidence type="ECO:0000313" key="2">
    <source>
        <dbReference type="EMBL" id="OQB73133.1"/>
    </source>
</evidence>
<name>A0A1V6C884_UNCT6</name>
<proteinExistence type="predicted"/>
<organism evidence="2">
    <name type="scientific">candidate division TA06 bacterium ADurb.Bin131</name>
    <dbReference type="NCBI Taxonomy" id="1852827"/>
    <lineage>
        <taxon>Bacteria</taxon>
        <taxon>Bacteria division TA06</taxon>
    </lineage>
</organism>
<evidence type="ECO:0000256" key="1">
    <source>
        <dbReference type="SAM" id="Phobius"/>
    </source>
</evidence>
<accession>A0A1V6C884</accession>
<dbReference type="NCBIfam" id="NF041770">
    <property type="entry name" value="CFI_box_CTERM"/>
    <property type="match status" value="1"/>
</dbReference>
<dbReference type="Proteomes" id="UP000485562">
    <property type="component" value="Unassembled WGS sequence"/>
</dbReference>
<dbReference type="AlphaFoldDB" id="A0A1V6C884"/>
<keyword evidence="1" id="KW-0472">Membrane</keyword>
<feature type="transmembrane region" description="Helical" evidence="1">
    <location>
        <begin position="215"/>
        <end position="244"/>
    </location>
</feature>
<protein>
    <recommendedName>
        <fullName evidence="3">Fibronectin type-III domain-containing protein</fullName>
    </recommendedName>
</protein>